<gene>
    <name evidence="1" type="primary">ORF134210</name>
</gene>
<evidence type="ECO:0000313" key="1">
    <source>
        <dbReference type="EMBL" id="CEK82910.1"/>
    </source>
</evidence>
<reference evidence="1" key="1">
    <citation type="submission" date="2014-12" db="EMBL/GenBank/DDBJ databases">
        <title>Insight into the proteome of Arion vulgaris.</title>
        <authorList>
            <person name="Aradska J."/>
            <person name="Bulat T."/>
            <person name="Smidak R."/>
            <person name="Sarate P."/>
            <person name="Gangsoo J."/>
            <person name="Sialana F."/>
            <person name="Bilban M."/>
            <person name="Lubec G."/>
        </authorList>
    </citation>
    <scope>NUCLEOTIDE SEQUENCE</scope>
    <source>
        <tissue evidence="1">Skin</tissue>
    </source>
</reference>
<dbReference type="EMBL" id="HACG01036045">
    <property type="protein sequence ID" value="CEK82910.1"/>
    <property type="molecule type" value="Transcribed_RNA"/>
</dbReference>
<dbReference type="AlphaFoldDB" id="A0A0B7ASL6"/>
<organism evidence="1">
    <name type="scientific">Arion vulgaris</name>
    <dbReference type="NCBI Taxonomy" id="1028688"/>
    <lineage>
        <taxon>Eukaryota</taxon>
        <taxon>Metazoa</taxon>
        <taxon>Spiralia</taxon>
        <taxon>Lophotrochozoa</taxon>
        <taxon>Mollusca</taxon>
        <taxon>Gastropoda</taxon>
        <taxon>Heterobranchia</taxon>
        <taxon>Euthyneura</taxon>
        <taxon>Panpulmonata</taxon>
        <taxon>Eupulmonata</taxon>
        <taxon>Stylommatophora</taxon>
        <taxon>Helicina</taxon>
        <taxon>Arionoidea</taxon>
        <taxon>Arionidae</taxon>
        <taxon>Arion</taxon>
    </lineage>
</organism>
<proteinExistence type="predicted"/>
<name>A0A0B7ASL6_9EUPU</name>
<feature type="non-terminal residue" evidence="1">
    <location>
        <position position="1"/>
    </location>
</feature>
<accession>A0A0B7ASL6</accession>
<sequence>WNCVIFSHTHTHTNYVEQMRGECQQNVYDMCEYMQTTKYPSQESRMCQSI</sequence>
<protein>
    <submittedName>
        <fullName evidence="1">Uncharacterized protein</fullName>
    </submittedName>
</protein>